<dbReference type="PRINTS" id="PR00079">
    <property type="entry name" value="G6PDHDRGNASE"/>
</dbReference>
<feature type="compositionally biased region" description="Low complexity" evidence="8">
    <location>
        <begin position="1"/>
        <end position="15"/>
    </location>
</feature>
<feature type="binding site" evidence="7">
    <location>
        <position position="259"/>
    </location>
    <ligand>
        <name>substrate</name>
    </ligand>
</feature>
<comment type="function">
    <text evidence="7">Catalyzes the oxidation of glucose 6-phosphate to 6-phosphogluconolactone.</text>
</comment>
<keyword evidence="3 7" id="KW-0313">Glucose metabolism</keyword>
<evidence type="ECO:0000256" key="3">
    <source>
        <dbReference type="ARBA" id="ARBA00022526"/>
    </source>
</evidence>
<evidence type="ECO:0000256" key="7">
    <source>
        <dbReference type="HAMAP-Rule" id="MF_00966"/>
    </source>
</evidence>
<comment type="pathway">
    <text evidence="1 7">Carbohydrate degradation; pentose phosphate pathway; D-ribulose 5-phosphate from D-glucose 6-phosphate (oxidative stage): step 1/3.</text>
</comment>
<comment type="caution">
    <text evidence="11">The sequence shown here is derived from an EMBL/GenBank/DDBJ whole genome shotgun (WGS) entry which is preliminary data.</text>
</comment>
<evidence type="ECO:0000256" key="5">
    <source>
        <dbReference type="ARBA" id="ARBA00023002"/>
    </source>
</evidence>
<feature type="binding site" evidence="7">
    <location>
        <position position="225"/>
    </location>
    <ligand>
        <name>substrate</name>
    </ligand>
</feature>
<dbReference type="PROSITE" id="PS00069">
    <property type="entry name" value="G6P_DEHYDROGENASE"/>
    <property type="match status" value="1"/>
</dbReference>
<accession>A0ABX4M9B8</accession>
<gene>
    <name evidence="7" type="primary">zwf</name>
    <name evidence="11" type="ORF">BW737_012515</name>
</gene>
<dbReference type="InterPro" id="IPR019796">
    <property type="entry name" value="G6P_DH_AS"/>
</dbReference>
<feature type="domain" description="Glucose-6-phosphate dehydrogenase NAD-binding" evidence="9">
    <location>
        <begin position="46"/>
        <end position="230"/>
    </location>
</feature>
<dbReference type="PANTHER" id="PTHR23429:SF0">
    <property type="entry name" value="GLUCOSE-6-PHOSPHATE 1-DEHYDROGENASE"/>
    <property type="match status" value="1"/>
</dbReference>
<feature type="binding site" evidence="7">
    <location>
        <position position="385"/>
    </location>
    <ligand>
        <name>substrate</name>
    </ligand>
</feature>
<reference evidence="11 12" key="1">
    <citation type="submission" date="2017-10" db="EMBL/GenBank/DDBJ databases">
        <title>Draft genome sequence of cellulolytic Actinomyces sp CtC72 isolated from cattle rumen fluid.</title>
        <authorList>
            <person name="Joshi A.J."/>
            <person name="Vasudevan G."/>
            <person name="Lanjekar V.B."/>
            <person name="Hivarkar S."/>
            <person name="Engineer A."/>
            <person name="Pore S.D."/>
            <person name="Dhakephalkar P.K."/>
            <person name="Dagar S."/>
        </authorList>
    </citation>
    <scope>NUCLEOTIDE SEQUENCE [LARGE SCALE GENOMIC DNA]</scope>
    <source>
        <strain evidence="12">CtC72</strain>
    </source>
</reference>
<comment type="caution">
    <text evidence="7">Lacks conserved residue(s) required for the propagation of feature annotation.</text>
</comment>
<dbReference type="HAMAP" id="MF_00966">
    <property type="entry name" value="G6PD"/>
    <property type="match status" value="1"/>
</dbReference>
<dbReference type="EMBL" id="MTPX02000068">
    <property type="protein sequence ID" value="PHP52043.1"/>
    <property type="molecule type" value="Genomic_DNA"/>
</dbReference>
<dbReference type="InterPro" id="IPR001282">
    <property type="entry name" value="G6P_DH"/>
</dbReference>
<evidence type="ECO:0000259" key="9">
    <source>
        <dbReference type="Pfam" id="PF00479"/>
    </source>
</evidence>
<feature type="domain" description="Glucose-6-phosphate dehydrogenase C-terminal" evidence="10">
    <location>
        <begin position="232"/>
        <end position="531"/>
    </location>
</feature>
<keyword evidence="12" id="KW-1185">Reference proteome</keyword>
<dbReference type="Gene3D" id="3.40.50.720">
    <property type="entry name" value="NAD(P)-binding Rossmann-like Domain"/>
    <property type="match status" value="1"/>
</dbReference>
<sequence length="533" mass="58703">MDLSQASSAPSASGGASEGLVAPRGNPLLDPRDLRLPRIADPCVLVMFGITGDLARRKLLPAIYDLANRGLLSPSFSLVGVGRRNWSDDDLRNYVADAVRGGARTPWRQAIWDQLAAGMRFVELASFDDGAAYDRLTHTVTDLDATRGTGGNRAFYLSVPPAWFSAVTEHVAASGLVDELPGSWRRVIIEKPFGHNRASARELDAVVSRIVRPDDVFRVDHYLGKETVQNILALRFANTMFEPLWNQRYVDHVQVTMAEDIGIGTRAGYYDTIGSARDVIQNHLLQLLALTAMEEPISMRASAIRSEKEKVLAAVKLERAGGLDLDATTARGRYEAGFQGGVPVRGYLEEDGVAADSHTETFAAVRLEIANRRWAGVPFYLRTGKRLARRVTEVAVVFKRPPFLPFTDAATAGLGANTIVLRIQPDEGITMRMASKVPGTQMELRDVTMNFGYGASFNEESPEAYERLILDALLGDAPLFPQQREVDLSWRILDPVIEHWAANGEPEGYRPGSWGPPSAHDLLARDGRIWRRS</sequence>
<keyword evidence="5 7" id="KW-0560">Oxidoreductase</keyword>
<dbReference type="EC" id="1.1.1.49" evidence="7"/>
<comment type="similarity">
    <text evidence="2 7">Belongs to the glucose-6-phosphate dehydrogenase family.</text>
</comment>
<evidence type="ECO:0000256" key="6">
    <source>
        <dbReference type="ARBA" id="ARBA00023277"/>
    </source>
</evidence>
<dbReference type="InterPro" id="IPR036291">
    <property type="entry name" value="NAD(P)-bd_dom_sf"/>
</dbReference>
<evidence type="ECO:0000313" key="11">
    <source>
        <dbReference type="EMBL" id="PHP52043.1"/>
    </source>
</evidence>
<dbReference type="Pfam" id="PF00479">
    <property type="entry name" value="G6PD_N"/>
    <property type="match status" value="1"/>
</dbReference>
<keyword evidence="4 7" id="KW-0521">NADP</keyword>
<dbReference type="PIRSF" id="PIRSF000110">
    <property type="entry name" value="G6PD"/>
    <property type="match status" value="1"/>
</dbReference>
<proteinExistence type="inferred from homology"/>
<dbReference type="PANTHER" id="PTHR23429">
    <property type="entry name" value="GLUCOSE-6-PHOSPHATE 1-DEHYDROGENASE G6PD"/>
    <property type="match status" value="1"/>
</dbReference>
<feature type="active site" description="Proton acceptor" evidence="7">
    <location>
        <position position="283"/>
    </location>
</feature>
<dbReference type="SUPFAM" id="SSF55347">
    <property type="entry name" value="Glyceraldehyde-3-phosphate dehydrogenase-like, C-terminal domain"/>
    <property type="match status" value="1"/>
</dbReference>
<feature type="binding site" evidence="7">
    <location>
        <position position="278"/>
    </location>
    <ligand>
        <name>substrate</name>
    </ligand>
</feature>
<evidence type="ECO:0000313" key="12">
    <source>
        <dbReference type="Proteomes" id="UP000194577"/>
    </source>
</evidence>
<dbReference type="Pfam" id="PF02781">
    <property type="entry name" value="G6PD_C"/>
    <property type="match status" value="1"/>
</dbReference>
<evidence type="ECO:0000256" key="4">
    <source>
        <dbReference type="ARBA" id="ARBA00022857"/>
    </source>
</evidence>
<dbReference type="InterPro" id="IPR022674">
    <property type="entry name" value="G6P_DH_NAD-bd"/>
</dbReference>
<keyword evidence="6 7" id="KW-0119">Carbohydrate metabolism</keyword>
<evidence type="ECO:0000256" key="2">
    <source>
        <dbReference type="ARBA" id="ARBA00009975"/>
    </source>
</evidence>
<comment type="catalytic activity">
    <reaction evidence="7">
        <text>D-glucose 6-phosphate + NADP(+) = 6-phospho-D-glucono-1,5-lactone + NADPH + H(+)</text>
        <dbReference type="Rhea" id="RHEA:15841"/>
        <dbReference type="ChEBI" id="CHEBI:15378"/>
        <dbReference type="ChEBI" id="CHEBI:57783"/>
        <dbReference type="ChEBI" id="CHEBI:57955"/>
        <dbReference type="ChEBI" id="CHEBI:58349"/>
        <dbReference type="ChEBI" id="CHEBI:61548"/>
        <dbReference type="EC" id="1.1.1.49"/>
    </reaction>
</comment>
<feature type="region of interest" description="Disordered" evidence="8">
    <location>
        <begin position="1"/>
        <end position="24"/>
    </location>
</feature>
<organism evidence="11 12">
    <name type="scientific">Actinomyces ruminis</name>
    <dbReference type="NCBI Taxonomy" id="1937003"/>
    <lineage>
        <taxon>Bacteria</taxon>
        <taxon>Bacillati</taxon>
        <taxon>Actinomycetota</taxon>
        <taxon>Actinomycetes</taxon>
        <taxon>Actinomycetales</taxon>
        <taxon>Actinomycetaceae</taxon>
        <taxon>Actinomyces</taxon>
    </lineage>
</organism>
<evidence type="ECO:0000259" key="10">
    <source>
        <dbReference type="Pfam" id="PF02781"/>
    </source>
</evidence>
<evidence type="ECO:0000256" key="1">
    <source>
        <dbReference type="ARBA" id="ARBA00004937"/>
    </source>
</evidence>
<name>A0ABX4M9B8_9ACTO</name>
<protein>
    <recommendedName>
        <fullName evidence="7">Glucose-6-phosphate 1-dehydrogenase</fullName>
        <shortName evidence="7">G6PD</shortName>
        <ecNumber evidence="7">1.1.1.49</ecNumber>
    </recommendedName>
</protein>
<dbReference type="InterPro" id="IPR022675">
    <property type="entry name" value="G6P_DH_C"/>
</dbReference>
<feature type="binding site" evidence="7">
    <location>
        <position position="221"/>
    </location>
    <ligand>
        <name>substrate</name>
    </ligand>
</feature>
<evidence type="ECO:0000256" key="8">
    <source>
        <dbReference type="SAM" id="MobiDB-lite"/>
    </source>
</evidence>
<dbReference type="Proteomes" id="UP000194577">
    <property type="component" value="Unassembled WGS sequence"/>
</dbReference>
<dbReference type="NCBIfam" id="TIGR00871">
    <property type="entry name" value="zwf"/>
    <property type="match status" value="1"/>
</dbReference>
<dbReference type="Gene3D" id="3.30.360.10">
    <property type="entry name" value="Dihydrodipicolinate Reductase, domain 2"/>
    <property type="match status" value="1"/>
</dbReference>
<feature type="binding site" evidence="7">
    <location>
        <position position="191"/>
    </location>
    <ligand>
        <name>NADP(+)</name>
        <dbReference type="ChEBI" id="CHEBI:58349"/>
    </ligand>
</feature>
<dbReference type="SUPFAM" id="SSF51735">
    <property type="entry name" value="NAD(P)-binding Rossmann-fold domains"/>
    <property type="match status" value="1"/>
</dbReference>
<feature type="binding site" evidence="7">
    <location>
        <position position="83"/>
    </location>
    <ligand>
        <name>NADP(+)</name>
        <dbReference type="ChEBI" id="CHEBI:58349"/>
    </ligand>
</feature>